<name>A0A1G9TJM7_9BACT</name>
<evidence type="ECO:0000256" key="5">
    <source>
        <dbReference type="ARBA" id="ARBA00022960"/>
    </source>
</evidence>
<comment type="subcellular location">
    <subcellularLocation>
        <location evidence="1">Cytoplasm</location>
    </subcellularLocation>
</comment>
<dbReference type="InterPro" id="IPR056546">
    <property type="entry name" value="MreB_MamK-like"/>
</dbReference>
<dbReference type="Pfam" id="PF06723">
    <property type="entry name" value="MreB_Mbl"/>
    <property type="match status" value="1"/>
</dbReference>
<gene>
    <name evidence="7" type="ORF">SAMN05421823_11438</name>
</gene>
<keyword evidence="3" id="KW-0547">Nucleotide-binding</keyword>
<dbReference type="PANTHER" id="PTHR42749:SF1">
    <property type="entry name" value="CELL SHAPE-DETERMINING PROTEIN MREB"/>
    <property type="match status" value="1"/>
</dbReference>
<organism evidence="7 8">
    <name type="scientific">Catalinimonas alkaloidigena</name>
    <dbReference type="NCBI Taxonomy" id="1075417"/>
    <lineage>
        <taxon>Bacteria</taxon>
        <taxon>Pseudomonadati</taxon>
        <taxon>Bacteroidota</taxon>
        <taxon>Cytophagia</taxon>
        <taxon>Cytophagales</taxon>
        <taxon>Catalimonadaceae</taxon>
        <taxon>Catalinimonas</taxon>
    </lineage>
</organism>
<evidence type="ECO:0000256" key="3">
    <source>
        <dbReference type="ARBA" id="ARBA00022741"/>
    </source>
</evidence>
<dbReference type="GO" id="GO:0005737">
    <property type="term" value="C:cytoplasm"/>
    <property type="evidence" value="ECO:0007669"/>
    <property type="project" value="UniProtKB-SubCell"/>
</dbReference>
<accession>A0A1G9TJM7</accession>
<evidence type="ECO:0000256" key="6">
    <source>
        <dbReference type="ARBA" id="ARBA00023458"/>
    </source>
</evidence>
<proteinExistence type="inferred from homology"/>
<keyword evidence="2" id="KW-0963">Cytoplasm</keyword>
<comment type="similarity">
    <text evidence="6">Belongs to the FtsA/MreB family.</text>
</comment>
<evidence type="ECO:0000256" key="2">
    <source>
        <dbReference type="ARBA" id="ARBA00022490"/>
    </source>
</evidence>
<protein>
    <submittedName>
        <fullName evidence="7">Rod shape-determining protein MreB</fullName>
    </submittedName>
</protein>
<dbReference type="Proteomes" id="UP000198510">
    <property type="component" value="Unassembled WGS sequence"/>
</dbReference>
<keyword evidence="8" id="KW-1185">Reference proteome</keyword>
<dbReference type="AlphaFoldDB" id="A0A1G9TJM7"/>
<evidence type="ECO:0000256" key="1">
    <source>
        <dbReference type="ARBA" id="ARBA00004496"/>
    </source>
</evidence>
<evidence type="ECO:0000256" key="4">
    <source>
        <dbReference type="ARBA" id="ARBA00022840"/>
    </source>
</evidence>
<dbReference type="GO" id="GO:0008360">
    <property type="term" value="P:regulation of cell shape"/>
    <property type="evidence" value="ECO:0007669"/>
    <property type="project" value="UniProtKB-KW"/>
</dbReference>
<dbReference type="RefSeq" id="WP_176956213.1">
    <property type="nucleotide sequence ID" value="NZ_FNFO01000014.1"/>
</dbReference>
<dbReference type="GO" id="GO:0000902">
    <property type="term" value="P:cell morphogenesis"/>
    <property type="evidence" value="ECO:0007669"/>
    <property type="project" value="InterPro"/>
</dbReference>
<dbReference type="PRINTS" id="PR01652">
    <property type="entry name" value="SHAPEPROTEIN"/>
</dbReference>
<dbReference type="SUPFAM" id="SSF53067">
    <property type="entry name" value="Actin-like ATPase domain"/>
    <property type="match status" value="2"/>
</dbReference>
<dbReference type="InterPro" id="IPR043129">
    <property type="entry name" value="ATPase_NBD"/>
</dbReference>
<dbReference type="InterPro" id="IPR004753">
    <property type="entry name" value="MreB"/>
</dbReference>
<keyword evidence="5" id="KW-0133">Cell shape</keyword>
<dbReference type="Gene3D" id="3.30.420.40">
    <property type="match status" value="2"/>
</dbReference>
<dbReference type="STRING" id="1075417.SAMN05421823_11438"/>
<dbReference type="EMBL" id="FNFO01000014">
    <property type="protein sequence ID" value="SDM47832.1"/>
    <property type="molecule type" value="Genomic_DNA"/>
</dbReference>
<reference evidence="7 8" key="1">
    <citation type="submission" date="2016-10" db="EMBL/GenBank/DDBJ databases">
        <authorList>
            <person name="de Groot N.N."/>
        </authorList>
    </citation>
    <scope>NUCLEOTIDE SEQUENCE [LARGE SCALE GENOMIC DNA]</scope>
    <source>
        <strain evidence="7 8">DSM 25186</strain>
    </source>
</reference>
<dbReference type="GO" id="GO:0005524">
    <property type="term" value="F:ATP binding"/>
    <property type="evidence" value="ECO:0007669"/>
    <property type="project" value="UniProtKB-KW"/>
</dbReference>
<sequence>MPGNASIAFDLGCHSTVVANQEGLQLKEPSLVALSPQWPVRVGGAAFEMQKLPRRHYRVTKPFCQGAVTDSTLASHMLSAFVEKLYPGVLPAQEFAWVLGNLPYETTIQEQEARRQVLCKLGGQRTALVYEPLAAALSFRPALPPESCALLMDLGGESAKITLLSFPEIVAHRTIPVAGDRLTQALQEYVHAAYELDISWEAAEQLKLHLGAATEALTIAPQAYTLTGHHMRHGTPVQRTIRYQELLSPLEAPLRLLEQALQEMLAQGPAGMTEKIARQGIQLTGGSALLRGLRLRLATTLGVPVSIPTFPLFSVAQGLYYLLQHPTHYPALLR</sequence>
<evidence type="ECO:0000313" key="7">
    <source>
        <dbReference type="EMBL" id="SDM47832.1"/>
    </source>
</evidence>
<dbReference type="PANTHER" id="PTHR42749">
    <property type="entry name" value="CELL SHAPE-DETERMINING PROTEIN MREB"/>
    <property type="match status" value="1"/>
</dbReference>
<keyword evidence="4" id="KW-0067">ATP-binding</keyword>
<evidence type="ECO:0000313" key="8">
    <source>
        <dbReference type="Proteomes" id="UP000198510"/>
    </source>
</evidence>